<reference evidence="1" key="1">
    <citation type="journal article" date="2014" name="Front. Microbiol.">
        <title>High frequency of phylogenetically diverse reductive dehalogenase-homologous genes in deep subseafloor sedimentary metagenomes.</title>
        <authorList>
            <person name="Kawai M."/>
            <person name="Futagami T."/>
            <person name="Toyoda A."/>
            <person name="Takaki Y."/>
            <person name="Nishi S."/>
            <person name="Hori S."/>
            <person name="Arai W."/>
            <person name="Tsubouchi T."/>
            <person name="Morono Y."/>
            <person name="Uchiyama I."/>
            <person name="Ito T."/>
            <person name="Fujiyama A."/>
            <person name="Inagaki F."/>
            <person name="Takami H."/>
        </authorList>
    </citation>
    <scope>NUCLEOTIDE SEQUENCE</scope>
    <source>
        <strain evidence="1">Expedition CK06-06</strain>
    </source>
</reference>
<name>X1EDE9_9ZZZZ</name>
<evidence type="ECO:0000313" key="1">
    <source>
        <dbReference type="EMBL" id="GAH15169.1"/>
    </source>
</evidence>
<accession>X1EDE9</accession>
<protein>
    <submittedName>
        <fullName evidence="1">Uncharacterized protein</fullName>
    </submittedName>
</protein>
<comment type="caution">
    <text evidence="1">The sequence shown here is derived from an EMBL/GenBank/DDBJ whole genome shotgun (WGS) entry which is preliminary data.</text>
</comment>
<sequence length="32" mass="3557">VPANLFYDLSPGCIEGLHCFLILGAYFNGWLL</sequence>
<proteinExistence type="predicted"/>
<dbReference type="AlphaFoldDB" id="X1EDE9"/>
<feature type="non-terminal residue" evidence="1">
    <location>
        <position position="1"/>
    </location>
</feature>
<gene>
    <name evidence="1" type="ORF">S01H4_52783</name>
</gene>
<organism evidence="1">
    <name type="scientific">marine sediment metagenome</name>
    <dbReference type="NCBI Taxonomy" id="412755"/>
    <lineage>
        <taxon>unclassified sequences</taxon>
        <taxon>metagenomes</taxon>
        <taxon>ecological metagenomes</taxon>
    </lineage>
</organism>
<dbReference type="EMBL" id="BART01030194">
    <property type="protein sequence ID" value="GAH15169.1"/>
    <property type="molecule type" value="Genomic_DNA"/>
</dbReference>